<evidence type="ECO:0000313" key="12">
    <source>
        <dbReference type="Proteomes" id="UP000293291"/>
    </source>
</evidence>
<dbReference type="GO" id="GO:0006355">
    <property type="term" value="P:regulation of DNA-templated transcription"/>
    <property type="evidence" value="ECO:0007669"/>
    <property type="project" value="InterPro"/>
</dbReference>
<dbReference type="SUPFAM" id="SSF50978">
    <property type="entry name" value="WD40 repeat-like"/>
    <property type="match status" value="1"/>
</dbReference>
<dbReference type="Pfam" id="PF00486">
    <property type="entry name" value="Trans_reg_C"/>
    <property type="match status" value="1"/>
</dbReference>
<evidence type="ECO:0000256" key="1">
    <source>
        <dbReference type="ARBA" id="ARBA00005820"/>
    </source>
</evidence>
<keyword evidence="5 8" id="KW-0238">DNA-binding</keyword>
<dbReference type="RefSeq" id="WP_129455595.1">
    <property type="nucleotide sequence ID" value="NZ_JACXYX010000002.1"/>
</dbReference>
<dbReference type="InterPro" id="IPR049052">
    <property type="entry name" value="nSTAND1"/>
</dbReference>
<comment type="similarity">
    <text evidence="1">Belongs to the AfsR/DnrI/RedD regulatory family.</text>
</comment>
<dbReference type="Gene3D" id="1.25.40.10">
    <property type="entry name" value="Tetratricopeptide repeat domain"/>
    <property type="match status" value="1"/>
</dbReference>
<dbReference type="Gene3D" id="3.40.50.300">
    <property type="entry name" value="P-loop containing nucleotide triphosphate hydrolases"/>
    <property type="match status" value="1"/>
</dbReference>
<dbReference type="SMART" id="SM01043">
    <property type="entry name" value="BTAD"/>
    <property type="match status" value="1"/>
</dbReference>
<dbReference type="SUPFAM" id="SSF46894">
    <property type="entry name" value="C-terminal effector domain of the bipartite response regulators"/>
    <property type="match status" value="1"/>
</dbReference>
<feature type="region of interest" description="Disordered" evidence="9">
    <location>
        <begin position="874"/>
        <end position="894"/>
    </location>
</feature>
<dbReference type="SMART" id="SM00862">
    <property type="entry name" value="Trans_reg_C"/>
    <property type="match status" value="1"/>
</dbReference>
<dbReference type="InterPro" id="IPR027417">
    <property type="entry name" value="P-loop_NTPase"/>
</dbReference>
<dbReference type="Pfam" id="PF00400">
    <property type="entry name" value="WD40"/>
    <property type="match status" value="2"/>
</dbReference>
<gene>
    <name evidence="11" type="ORF">EUA07_12955</name>
</gene>
<dbReference type="InterPro" id="IPR011990">
    <property type="entry name" value="TPR-like_helical_dom_sf"/>
</dbReference>
<keyword evidence="12" id="KW-1185">Reference proteome</keyword>
<evidence type="ECO:0000256" key="4">
    <source>
        <dbReference type="ARBA" id="ARBA00023015"/>
    </source>
</evidence>
<protein>
    <recommendedName>
        <fullName evidence="10">OmpR/PhoB-type domain-containing protein</fullName>
    </recommendedName>
</protein>
<feature type="repeat" description="WD" evidence="7">
    <location>
        <begin position="1077"/>
        <end position="1108"/>
    </location>
</feature>
<dbReference type="GO" id="GO:0003677">
    <property type="term" value="F:DNA binding"/>
    <property type="evidence" value="ECO:0007669"/>
    <property type="project" value="UniProtKB-UniRule"/>
</dbReference>
<evidence type="ECO:0000256" key="2">
    <source>
        <dbReference type="ARBA" id="ARBA00022574"/>
    </source>
</evidence>
<dbReference type="InterPro" id="IPR051677">
    <property type="entry name" value="AfsR-DnrI-RedD_regulator"/>
</dbReference>
<dbReference type="PROSITE" id="PS00678">
    <property type="entry name" value="WD_REPEATS_1"/>
    <property type="match status" value="1"/>
</dbReference>
<evidence type="ECO:0000256" key="7">
    <source>
        <dbReference type="PROSITE-ProRule" id="PRU00221"/>
    </source>
</evidence>
<dbReference type="OrthoDB" id="134501at2"/>
<dbReference type="Gene3D" id="2.130.10.10">
    <property type="entry name" value="YVTN repeat-like/Quinoprotein amine dehydrogenase"/>
    <property type="match status" value="4"/>
</dbReference>
<dbReference type="Pfam" id="PF20703">
    <property type="entry name" value="nSTAND1"/>
    <property type="match status" value="1"/>
</dbReference>
<dbReference type="SUPFAM" id="SSF50998">
    <property type="entry name" value="Quinoprotein alcohol dehydrogenase-like"/>
    <property type="match status" value="1"/>
</dbReference>
<dbReference type="GO" id="GO:0000160">
    <property type="term" value="P:phosphorelay signal transduction system"/>
    <property type="evidence" value="ECO:0007669"/>
    <property type="project" value="InterPro"/>
</dbReference>
<dbReference type="SMART" id="SM00320">
    <property type="entry name" value="WD40"/>
    <property type="match status" value="6"/>
</dbReference>
<dbReference type="InterPro" id="IPR015943">
    <property type="entry name" value="WD40/YVTN_repeat-like_dom_sf"/>
</dbReference>
<dbReference type="InterPro" id="IPR001867">
    <property type="entry name" value="OmpR/PhoB-type_DNA-bd"/>
</dbReference>
<dbReference type="PANTHER" id="PTHR35807:SF1">
    <property type="entry name" value="TRANSCRIPTIONAL REGULATOR REDD"/>
    <property type="match status" value="1"/>
</dbReference>
<keyword evidence="4" id="KW-0805">Transcription regulation</keyword>
<evidence type="ECO:0000256" key="8">
    <source>
        <dbReference type="PROSITE-ProRule" id="PRU01091"/>
    </source>
</evidence>
<dbReference type="Proteomes" id="UP000293291">
    <property type="component" value="Unassembled WGS sequence"/>
</dbReference>
<feature type="repeat" description="WD" evidence="7">
    <location>
        <begin position="1345"/>
        <end position="1376"/>
    </location>
</feature>
<dbReference type="SUPFAM" id="SSF52540">
    <property type="entry name" value="P-loop containing nucleoside triphosphate hydrolases"/>
    <property type="match status" value="1"/>
</dbReference>
<dbReference type="PANTHER" id="PTHR35807">
    <property type="entry name" value="TRANSCRIPTIONAL REGULATOR REDD-RELATED"/>
    <property type="match status" value="1"/>
</dbReference>
<keyword evidence="6" id="KW-0804">Transcription</keyword>
<keyword evidence="3" id="KW-0677">Repeat</keyword>
<dbReference type="PROSITE" id="PS51755">
    <property type="entry name" value="OMPR_PHOB"/>
    <property type="match status" value="1"/>
</dbReference>
<dbReference type="InterPro" id="IPR011047">
    <property type="entry name" value="Quinoprotein_ADH-like_sf"/>
</dbReference>
<dbReference type="SUPFAM" id="SSF48452">
    <property type="entry name" value="TPR-like"/>
    <property type="match status" value="1"/>
</dbReference>
<accession>A0A4Q2SDV3</accession>
<feature type="domain" description="OmpR/PhoB-type" evidence="10">
    <location>
        <begin position="29"/>
        <end position="128"/>
    </location>
</feature>
<dbReference type="CDD" id="cd15831">
    <property type="entry name" value="BTAD"/>
    <property type="match status" value="1"/>
</dbReference>
<dbReference type="InterPro" id="IPR001680">
    <property type="entry name" value="WD40_rpt"/>
</dbReference>
<evidence type="ECO:0000313" key="11">
    <source>
        <dbReference type="EMBL" id="RYC00909.1"/>
    </source>
</evidence>
<dbReference type="GO" id="GO:0005829">
    <property type="term" value="C:cytosol"/>
    <property type="evidence" value="ECO:0007669"/>
    <property type="project" value="UniProtKB-ARBA"/>
</dbReference>
<keyword evidence="2 7" id="KW-0853">WD repeat</keyword>
<dbReference type="EMBL" id="SDWU01000013">
    <property type="protein sequence ID" value="RYC00909.1"/>
    <property type="molecule type" value="Genomic_DNA"/>
</dbReference>
<reference evidence="11 12" key="1">
    <citation type="submission" date="2019-01" db="EMBL/GenBank/DDBJ databases">
        <title>Novel species of Nocardioides.</title>
        <authorList>
            <person name="Liu Q."/>
            <person name="Xin Y.-H."/>
        </authorList>
    </citation>
    <scope>NUCLEOTIDE SEQUENCE [LARGE SCALE GENOMIC DNA]</scope>
    <source>
        <strain evidence="11 12">CGMCC 4.6875</strain>
    </source>
</reference>
<organism evidence="11 12">
    <name type="scientific">Nocardioides ganghwensis</name>
    <dbReference type="NCBI Taxonomy" id="252230"/>
    <lineage>
        <taxon>Bacteria</taxon>
        <taxon>Bacillati</taxon>
        <taxon>Actinomycetota</taxon>
        <taxon>Actinomycetes</taxon>
        <taxon>Propionibacteriales</taxon>
        <taxon>Nocardioidaceae</taxon>
        <taxon>Nocardioides</taxon>
    </lineage>
</organism>
<dbReference type="Gene3D" id="1.10.10.10">
    <property type="entry name" value="Winged helix-like DNA-binding domain superfamily/Winged helix DNA-binding domain"/>
    <property type="match status" value="1"/>
</dbReference>
<evidence type="ECO:0000256" key="5">
    <source>
        <dbReference type="ARBA" id="ARBA00023125"/>
    </source>
</evidence>
<feature type="DNA-binding region" description="OmpR/PhoB-type" evidence="8">
    <location>
        <begin position="29"/>
        <end position="128"/>
    </location>
</feature>
<dbReference type="InterPro" id="IPR005158">
    <property type="entry name" value="BTAD"/>
</dbReference>
<dbReference type="PROSITE" id="PS50082">
    <property type="entry name" value="WD_REPEATS_2"/>
    <property type="match status" value="3"/>
</dbReference>
<evidence type="ECO:0000256" key="3">
    <source>
        <dbReference type="ARBA" id="ARBA00022737"/>
    </source>
</evidence>
<evidence type="ECO:0000256" key="6">
    <source>
        <dbReference type="ARBA" id="ARBA00023163"/>
    </source>
</evidence>
<feature type="repeat" description="WD" evidence="7">
    <location>
        <begin position="1037"/>
        <end position="1068"/>
    </location>
</feature>
<dbReference type="InterPro" id="IPR019775">
    <property type="entry name" value="WD40_repeat_CS"/>
</dbReference>
<dbReference type="InterPro" id="IPR036388">
    <property type="entry name" value="WH-like_DNA-bd_sf"/>
</dbReference>
<name>A0A4Q2SDV3_9ACTN</name>
<dbReference type="InterPro" id="IPR016032">
    <property type="entry name" value="Sig_transdc_resp-reg_C-effctor"/>
</dbReference>
<sequence>MGYRAVRLEVSSCSPAGTHPAQERYSPGIGSVDRGRHAEDADGVGIKVLGPLTVDGSGRLGPHDRVVLQALATRPGQPVSVDELVDAVWGDHPPPSAAKNLQSCIVRLRKVLGTQAIETSPHGYVLAVPLDDLDANEFEAQVTRARGLLTMGESDRVAFLLEKALAQWHGPAFADLPDWPPARRAAGRLEELRLEAQEMHVDAMLRSGRAREVLAQTHALVRAAPLRERRWELLVLAQYQTGAPGEALRSLRQLRAVLARELGIDPSPEMLALEQSILTQDPRLLVPQPRAGAAQCPWQGLKAYDVDDTERFFGRDADVAACLTILERGSFVALVGPSGSGKSSLLRAGVLATLRRRGHRVVLLTPGPEPMQALTALEEDAPPGTVLAVDQGEEVFSLCDDLEERRTFLDRLVEESRRRPVLVTVRGDRIGQVTEHAGFSRLVEGGLHLVGTLDEHGLRQAIERPAEQAGLVIEHGLVDVLLHEVRDDRGALPLLSHALLETWRRREGSTLTVEGYRASGGIHGAVAQSAEQLYGRLEPEQRRQLRDLVLRLVSPGAEGEAVRTRVPRRLVAPAHDQLVEALVAARLVTSDEGVLEITHESLARAWPRLRGWLDDDVEGQRIRHHLSGAADAWDTLGRPDSELYRGVRLTRVLDWQSRADPTLTDTEHAFLAAALEAADAEERNAAEHARAQARLIRRLRIVLGGAAVLLVLALAAGGIAAVQSDRAADHAARAEQAAVSADARRVGLRSQLTDDIDLSLLLAAAGARLDESPETRVNLVSALARQPRLVRSAPPEGGYLEGLSVSPDGRWIAASDEANRMHLYDASTNRLLRSYDAGRAPEDEQAWLLGAFSPDSSQLAVVLESVESSEPVRLLDPDTMQPTGTRLAPPGGTPTVGFDVQFSADGRYLAAALRTVPVQTAGPAASSTYAVVWDLRSPSRSPTRVPTGDIIQGLALSPDGETLYTSSPLTAHRVSTGKRIWRREDVMSFLALDINDDGTLLAVEDNVTEKDALLVDAASGDTVARLRGHRDVVSPDIRFSPDGTLVGTSSRDGQLIVWDTATGRPQERWTTFDPWGVGFSPDNDLVHGGGGDSMLRTWDLSATDTYLQQTARVSGVERFAHADVSPDGQQVAYRWLDDAGKGWVRFVGTVTGNATPATRLPTNEGHWSYGTWHPDGGRYAAHCEECTEPDIASVLDSATGEVVGTWKIVEGGIHSLSYVDDGRSLLAGSWDGPTYVVDAETLLTRGEPVDVPAFCCSIPLGRGRAAVVYEASDDGTSMLWRVIDVDAGVVSSEGAVDLFAFASAGSPDGSTVAVAGDTGQIITIDVATGDDEQRSTSVGGVILWLSYSDDGERLVSGAEDGGVSLWDAATLDLLGTVYPPHRGKPVPAGAQFIGDTHDVAIASYDGRVYRWDTDLDRALDFACQMAGRDLTEAEWAQYLPAQPYRSVCPQD</sequence>
<proteinExistence type="inferred from homology"/>
<comment type="caution">
    <text evidence="11">The sequence shown here is derived from an EMBL/GenBank/DDBJ whole genome shotgun (WGS) entry which is preliminary data.</text>
</comment>
<evidence type="ECO:0000256" key="9">
    <source>
        <dbReference type="SAM" id="MobiDB-lite"/>
    </source>
</evidence>
<evidence type="ECO:0000259" key="10">
    <source>
        <dbReference type="PROSITE" id="PS51755"/>
    </source>
</evidence>
<dbReference type="InterPro" id="IPR036322">
    <property type="entry name" value="WD40_repeat_dom_sf"/>
</dbReference>
<dbReference type="Pfam" id="PF03704">
    <property type="entry name" value="BTAD"/>
    <property type="match status" value="1"/>
</dbReference>